<reference evidence="2 3" key="1">
    <citation type="journal article" date="2018" name="Front. Plant Sci.">
        <title>Red Clover (Trifolium pratense) and Zigzag Clover (T. medium) - A Picture of Genomic Similarities and Differences.</title>
        <authorList>
            <person name="Dluhosova J."/>
            <person name="Istvanek J."/>
            <person name="Nedelnik J."/>
            <person name="Repkova J."/>
        </authorList>
    </citation>
    <scope>NUCLEOTIDE SEQUENCE [LARGE SCALE GENOMIC DNA]</scope>
    <source>
        <strain evidence="3">cv. 10/8</strain>
        <tissue evidence="2">Leaf</tissue>
    </source>
</reference>
<feature type="compositionally biased region" description="Basic and acidic residues" evidence="1">
    <location>
        <begin position="15"/>
        <end position="29"/>
    </location>
</feature>
<evidence type="ECO:0000313" key="2">
    <source>
        <dbReference type="EMBL" id="MCI16432.1"/>
    </source>
</evidence>
<evidence type="ECO:0000313" key="3">
    <source>
        <dbReference type="Proteomes" id="UP000265520"/>
    </source>
</evidence>
<comment type="caution">
    <text evidence="2">The sequence shown here is derived from an EMBL/GenBank/DDBJ whole genome shotgun (WGS) entry which is preliminary data.</text>
</comment>
<keyword evidence="3" id="KW-1185">Reference proteome</keyword>
<dbReference type="EMBL" id="LXQA010100814">
    <property type="protein sequence ID" value="MCI16432.1"/>
    <property type="molecule type" value="Genomic_DNA"/>
</dbReference>
<protein>
    <submittedName>
        <fullName evidence="2">Uncharacterized protein</fullName>
    </submittedName>
</protein>
<feature type="region of interest" description="Disordered" evidence="1">
    <location>
        <begin position="1"/>
        <end position="33"/>
    </location>
</feature>
<accession>A0A392PXS0</accession>
<sequence length="125" mass="13933">MNPHIGGASAGKIHPRLEDPSRQVTRLRDPAGITHTERVTSNSVIRKWSLKITRKHTWPTKLLTTDFIVLMSGLILRSSNLNGNNQGIQSFTWTSERATIFMARELVSSFGLTVINTKNFGMSLA</sequence>
<name>A0A392PXS0_9FABA</name>
<proteinExistence type="predicted"/>
<organism evidence="2 3">
    <name type="scientific">Trifolium medium</name>
    <dbReference type="NCBI Taxonomy" id="97028"/>
    <lineage>
        <taxon>Eukaryota</taxon>
        <taxon>Viridiplantae</taxon>
        <taxon>Streptophyta</taxon>
        <taxon>Embryophyta</taxon>
        <taxon>Tracheophyta</taxon>
        <taxon>Spermatophyta</taxon>
        <taxon>Magnoliopsida</taxon>
        <taxon>eudicotyledons</taxon>
        <taxon>Gunneridae</taxon>
        <taxon>Pentapetalae</taxon>
        <taxon>rosids</taxon>
        <taxon>fabids</taxon>
        <taxon>Fabales</taxon>
        <taxon>Fabaceae</taxon>
        <taxon>Papilionoideae</taxon>
        <taxon>50 kb inversion clade</taxon>
        <taxon>NPAAA clade</taxon>
        <taxon>Hologalegina</taxon>
        <taxon>IRL clade</taxon>
        <taxon>Trifolieae</taxon>
        <taxon>Trifolium</taxon>
    </lineage>
</organism>
<dbReference type="Proteomes" id="UP000265520">
    <property type="component" value="Unassembled WGS sequence"/>
</dbReference>
<evidence type="ECO:0000256" key="1">
    <source>
        <dbReference type="SAM" id="MobiDB-lite"/>
    </source>
</evidence>
<dbReference type="AlphaFoldDB" id="A0A392PXS0"/>